<protein>
    <submittedName>
        <fullName evidence="2 4">Uncharacterized protein</fullName>
    </submittedName>
</protein>
<sequence>MRGFDNQLSDRRLALGSLRATRPLTAQHLAEPLYSAPQLGTGSVGTCPSQSGTLQSPNSQLTLPTTGSSASANVSSYSQVAGEIREKNPTLENISSENSVNHSSKIHHSSAKPSLLRALLKKKSKGKKDWLRYLFGEKSLKMNQVQEKTFEQGNQPPTEGSSTYASDQRDLDANFSSFDLMMKRCASPTLPEGATQPKSEPPACNGEPNLNGHNEFVRRRIGFCDSGLLSCVKYKERKGFFAECIEGKARRGRALALCSLSILM</sequence>
<reference evidence="2 3" key="2">
    <citation type="submission" date="2018-10" db="EMBL/GenBank/DDBJ databases">
        <authorList>
            <consortium name="Pathogen Informatics"/>
        </authorList>
    </citation>
    <scope>NUCLEOTIDE SEQUENCE [LARGE SCALE GENOMIC DNA]</scope>
</reference>
<dbReference type="OrthoDB" id="10560032at2759"/>
<organism evidence="4">
    <name type="scientific">Enterobius vermicularis</name>
    <name type="common">Human pinworm</name>
    <dbReference type="NCBI Taxonomy" id="51028"/>
    <lineage>
        <taxon>Eukaryota</taxon>
        <taxon>Metazoa</taxon>
        <taxon>Ecdysozoa</taxon>
        <taxon>Nematoda</taxon>
        <taxon>Chromadorea</taxon>
        <taxon>Rhabditida</taxon>
        <taxon>Spirurina</taxon>
        <taxon>Oxyuridomorpha</taxon>
        <taxon>Oxyuroidea</taxon>
        <taxon>Oxyuridae</taxon>
        <taxon>Enterobius</taxon>
    </lineage>
</organism>
<evidence type="ECO:0000313" key="2">
    <source>
        <dbReference type="EMBL" id="VDD93516.1"/>
    </source>
</evidence>
<dbReference type="Proteomes" id="UP000274131">
    <property type="component" value="Unassembled WGS sequence"/>
</dbReference>
<keyword evidence="3" id="KW-1185">Reference proteome</keyword>
<dbReference type="WBParaSite" id="EVEC_0000878301-mRNA-1">
    <property type="protein sequence ID" value="EVEC_0000878301-mRNA-1"/>
    <property type="gene ID" value="EVEC_0000878301"/>
</dbReference>
<evidence type="ECO:0000313" key="3">
    <source>
        <dbReference type="Proteomes" id="UP000274131"/>
    </source>
</evidence>
<dbReference type="EMBL" id="UXUI01009343">
    <property type="protein sequence ID" value="VDD93516.1"/>
    <property type="molecule type" value="Genomic_DNA"/>
</dbReference>
<gene>
    <name evidence="2" type="ORF">EVEC_LOCUS8267</name>
</gene>
<accession>A0A158QBA3</accession>
<feature type="region of interest" description="Disordered" evidence="1">
    <location>
        <begin position="37"/>
        <end position="73"/>
    </location>
</feature>
<dbReference type="AlphaFoldDB" id="A0A158QBA3"/>
<evidence type="ECO:0000256" key="1">
    <source>
        <dbReference type="SAM" id="MobiDB-lite"/>
    </source>
</evidence>
<name>A0A158QBA3_ENTVE</name>
<feature type="compositionally biased region" description="Polar residues" evidence="1">
    <location>
        <begin position="38"/>
        <end position="67"/>
    </location>
</feature>
<proteinExistence type="predicted"/>
<reference evidence="4" key="1">
    <citation type="submission" date="2016-04" db="UniProtKB">
        <authorList>
            <consortium name="WormBaseParasite"/>
        </authorList>
    </citation>
    <scope>IDENTIFICATION</scope>
</reference>
<evidence type="ECO:0000313" key="4">
    <source>
        <dbReference type="WBParaSite" id="EVEC_0000878301-mRNA-1"/>
    </source>
</evidence>